<proteinExistence type="predicted"/>
<reference evidence="1" key="1">
    <citation type="journal article" date="2023" name="Nat. Commun.">
        <title>Diploid and tetraploid genomes of Acorus and the evolution of monocots.</title>
        <authorList>
            <person name="Ma L."/>
            <person name="Liu K.W."/>
            <person name="Li Z."/>
            <person name="Hsiao Y.Y."/>
            <person name="Qi Y."/>
            <person name="Fu T."/>
            <person name="Tang G.D."/>
            <person name="Zhang D."/>
            <person name="Sun W.H."/>
            <person name="Liu D.K."/>
            <person name="Li Y."/>
            <person name="Chen G.Z."/>
            <person name="Liu X.D."/>
            <person name="Liao X.Y."/>
            <person name="Jiang Y.T."/>
            <person name="Yu X."/>
            <person name="Hao Y."/>
            <person name="Huang J."/>
            <person name="Zhao X.W."/>
            <person name="Ke S."/>
            <person name="Chen Y.Y."/>
            <person name="Wu W.L."/>
            <person name="Hsu J.L."/>
            <person name="Lin Y.F."/>
            <person name="Huang M.D."/>
            <person name="Li C.Y."/>
            <person name="Huang L."/>
            <person name="Wang Z.W."/>
            <person name="Zhao X."/>
            <person name="Zhong W.Y."/>
            <person name="Peng D.H."/>
            <person name="Ahmad S."/>
            <person name="Lan S."/>
            <person name="Zhang J.S."/>
            <person name="Tsai W.C."/>
            <person name="Van de Peer Y."/>
            <person name="Liu Z.J."/>
        </authorList>
    </citation>
    <scope>NUCLEOTIDE SEQUENCE</scope>
    <source>
        <strain evidence="1">CP</strain>
    </source>
</reference>
<comment type="caution">
    <text evidence="1">The sequence shown here is derived from an EMBL/GenBank/DDBJ whole genome shotgun (WGS) entry which is preliminary data.</text>
</comment>
<gene>
    <name evidence="1" type="ORF">QJS10_CPB21g01370</name>
</gene>
<evidence type="ECO:0000313" key="2">
    <source>
        <dbReference type="Proteomes" id="UP001180020"/>
    </source>
</evidence>
<sequence length="327" mass="37652">MASSSEEFNSDSSLSDEQDLLHLLDERIIQCVYKKARAPADIMASRNSSLGFSKIEPHQIWTEWERQFRKISRKIDAIRRRFLWNGVNRGNARPHLVKWENICLPKSAGGQGAMDLEVMNKALLAKWVWRWATQPTLWWVMLFKERKAAGATTCHCQSSTHVFNLAENKGSKEGECWSEENDWILNLRRITTEVEVQELVALLATLHGIQCNPREENAIVWGPQPTSTFTLKACYVWWRRGQSEVTGMVVNTPWIWKCKIPLKSSHAHKAALWAVWKSRNKKLFTGQRFYLENIWGETVYLIKSWGCSLAGAQHVELIGGVFQIDPD</sequence>
<protein>
    <submittedName>
        <fullName evidence="1">Uncharacterized protein</fullName>
    </submittedName>
</protein>
<name>A0AAV9C7J8_ACOCL</name>
<dbReference type="PANTHER" id="PTHR33116">
    <property type="entry name" value="REVERSE TRANSCRIPTASE ZINC-BINDING DOMAIN-CONTAINING PROTEIN-RELATED-RELATED"/>
    <property type="match status" value="1"/>
</dbReference>
<organism evidence="1 2">
    <name type="scientific">Acorus calamus</name>
    <name type="common">Sweet flag</name>
    <dbReference type="NCBI Taxonomy" id="4465"/>
    <lineage>
        <taxon>Eukaryota</taxon>
        <taxon>Viridiplantae</taxon>
        <taxon>Streptophyta</taxon>
        <taxon>Embryophyta</taxon>
        <taxon>Tracheophyta</taxon>
        <taxon>Spermatophyta</taxon>
        <taxon>Magnoliopsida</taxon>
        <taxon>Liliopsida</taxon>
        <taxon>Acoraceae</taxon>
        <taxon>Acorus</taxon>
    </lineage>
</organism>
<accession>A0AAV9C7J8</accession>
<keyword evidence="2" id="KW-1185">Reference proteome</keyword>
<dbReference type="Proteomes" id="UP001180020">
    <property type="component" value="Unassembled WGS sequence"/>
</dbReference>
<dbReference type="AlphaFoldDB" id="A0AAV9C7J8"/>
<dbReference type="PANTHER" id="PTHR33116:SF75">
    <property type="entry name" value="RIBONUCLEASE H PROTEIN"/>
    <property type="match status" value="1"/>
</dbReference>
<evidence type="ECO:0000313" key="1">
    <source>
        <dbReference type="EMBL" id="KAK1284717.1"/>
    </source>
</evidence>
<reference evidence="1" key="2">
    <citation type="submission" date="2023-06" db="EMBL/GenBank/DDBJ databases">
        <authorList>
            <person name="Ma L."/>
            <person name="Liu K.-W."/>
            <person name="Li Z."/>
            <person name="Hsiao Y.-Y."/>
            <person name="Qi Y."/>
            <person name="Fu T."/>
            <person name="Tang G."/>
            <person name="Zhang D."/>
            <person name="Sun W.-H."/>
            <person name="Liu D.-K."/>
            <person name="Li Y."/>
            <person name="Chen G.-Z."/>
            <person name="Liu X.-D."/>
            <person name="Liao X.-Y."/>
            <person name="Jiang Y.-T."/>
            <person name="Yu X."/>
            <person name="Hao Y."/>
            <person name="Huang J."/>
            <person name="Zhao X.-W."/>
            <person name="Ke S."/>
            <person name="Chen Y.-Y."/>
            <person name="Wu W.-L."/>
            <person name="Hsu J.-L."/>
            <person name="Lin Y.-F."/>
            <person name="Huang M.-D."/>
            <person name="Li C.-Y."/>
            <person name="Huang L."/>
            <person name="Wang Z.-W."/>
            <person name="Zhao X."/>
            <person name="Zhong W.-Y."/>
            <person name="Peng D.-H."/>
            <person name="Ahmad S."/>
            <person name="Lan S."/>
            <person name="Zhang J.-S."/>
            <person name="Tsai W.-C."/>
            <person name="Van De Peer Y."/>
            <person name="Liu Z.-J."/>
        </authorList>
    </citation>
    <scope>NUCLEOTIDE SEQUENCE</scope>
    <source>
        <strain evidence="1">CP</strain>
        <tissue evidence="1">Leaves</tissue>
    </source>
</reference>
<dbReference type="EMBL" id="JAUJYO010000021">
    <property type="protein sequence ID" value="KAK1284717.1"/>
    <property type="molecule type" value="Genomic_DNA"/>
</dbReference>